<accession>A0ABY7ULA3</accession>
<proteinExistence type="predicted"/>
<dbReference type="Gene3D" id="1.10.30.50">
    <property type="match status" value="1"/>
</dbReference>
<evidence type="ECO:0000259" key="1">
    <source>
        <dbReference type="SMART" id="SM00507"/>
    </source>
</evidence>
<feature type="domain" description="HNH nuclease" evidence="1">
    <location>
        <begin position="259"/>
        <end position="311"/>
    </location>
</feature>
<evidence type="ECO:0000313" key="3">
    <source>
        <dbReference type="Proteomes" id="UP001218071"/>
    </source>
</evidence>
<dbReference type="Pfam" id="PF01844">
    <property type="entry name" value="HNH"/>
    <property type="match status" value="1"/>
</dbReference>
<dbReference type="SMART" id="SM00507">
    <property type="entry name" value="HNHc"/>
    <property type="match status" value="1"/>
</dbReference>
<dbReference type="InterPro" id="IPR003615">
    <property type="entry name" value="HNH_nuc"/>
</dbReference>
<dbReference type="RefSeq" id="WP_074432468.1">
    <property type="nucleotide sequence ID" value="NZ_CBYN010000007.1"/>
</dbReference>
<dbReference type="InterPro" id="IPR002711">
    <property type="entry name" value="HNH"/>
</dbReference>
<evidence type="ECO:0000313" key="2">
    <source>
        <dbReference type="EMBL" id="WCZ39455.1"/>
    </source>
</evidence>
<dbReference type="EMBL" id="CP063194">
    <property type="protein sequence ID" value="WCZ39455.1"/>
    <property type="molecule type" value="Genomic_DNA"/>
</dbReference>
<dbReference type="GO" id="GO:0004519">
    <property type="term" value="F:endonuclease activity"/>
    <property type="evidence" value="ECO:0007669"/>
    <property type="project" value="UniProtKB-KW"/>
</dbReference>
<keyword evidence="2" id="KW-0255">Endonuclease</keyword>
<dbReference type="CDD" id="cd00085">
    <property type="entry name" value="HNHc"/>
    <property type="match status" value="1"/>
</dbReference>
<gene>
    <name evidence="2" type="ORF">CJEDD_09340</name>
</gene>
<organism evidence="2 3">
    <name type="scientific">Corynebacterium jeddahense</name>
    <dbReference type="NCBI Taxonomy" id="1414719"/>
    <lineage>
        <taxon>Bacteria</taxon>
        <taxon>Bacillati</taxon>
        <taxon>Actinomycetota</taxon>
        <taxon>Actinomycetes</taxon>
        <taxon>Mycobacteriales</taxon>
        <taxon>Corynebacteriaceae</taxon>
        <taxon>Corynebacterium</taxon>
    </lineage>
</organism>
<reference evidence="2 3" key="1">
    <citation type="submission" date="2020-10" db="EMBL/GenBank/DDBJ databases">
        <title>Complete genome sequence of Corynebacterium jeddahense DSM 45997, type strain of Corynebacterium jeddahense.</title>
        <authorList>
            <person name="Busche T."/>
            <person name="Kalinowski J."/>
            <person name="Ruckert C."/>
        </authorList>
    </citation>
    <scope>NUCLEOTIDE SEQUENCE [LARGE SCALE GENOMIC DNA]</scope>
    <source>
        <strain evidence="2 3">DSM 45997</strain>
    </source>
</reference>
<keyword evidence="2" id="KW-0378">Hydrolase</keyword>
<name>A0ABY7ULA3_9CORY</name>
<sequence length="357" mass="40004">MNAFETMLSASGELAVEFLAHFDRERLLAAGFSPARVRDWRLAHSAYFGATTWTAKQREAVALARSSALTLDQLVLIEKRLRSVADDALRWQLRHRLLAFRGGYEALQRYADEVVPKPPPKKPRAQVRFCAAILGMRTMIVTAPERDITDIEHRLRQDLDPELPEAPQMVAPLFDALRDGDAGIAHAVPRPLLLVPVEEHCRILAGSGDDVVLGLSDGTTMTGAEYLQEHFGDVLEVAAFHPAAGPVNMYHTERFANQKQRDLLRAAQPMCPVPDCRRAADFCEFHHITPWKHGGKTNLDNLAPLCRYHNRTNDDDPGTARRGRIVRRNGRISWRSPFDRDAVNARGPRGAMELLFG</sequence>
<dbReference type="Proteomes" id="UP001218071">
    <property type="component" value="Chromosome"/>
</dbReference>
<protein>
    <submittedName>
        <fullName evidence="2">HNH endonuclease</fullName>
    </submittedName>
</protein>
<keyword evidence="3" id="KW-1185">Reference proteome</keyword>
<keyword evidence="2" id="KW-0540">Nuclease</keyword>